<keyword evidence="1" id="KW-0472">Membrane</keyword>
<evidence type="ECO:0000313" key="4">
    <source>
        <dbReference type="Proteomes" id="UP000019426"/>
    </source>
</evidence>
<dbReference type="SUPFAM" id="SSF88659">
    <property type="entry name" value="Sigma3 and sigma4 domains of RNA polymerase sigma factors"/>
    <property type="match status" value="1"/>
</dbReference>
<evidence type="ECO:0000256" key="1">
    <source>
        <dbReference type="SAM" id="Phobius"/>
    </source>
</evidence>
<dbReference type="GO" id="GO:0006352">
    <property type="term" value="P:DNA-templated transcription initiation"/>
    <property type="evidence" value="ECO:0007669"/>
    <property type="project" value="InterPro"/>
</dbReference>
<feature type="transmembrane region" description="Helical" evidence="1">
    <location>
        <begin position="209"/>
        <end position="229"/>
    </location>
</feature>
<dbReference type="InterPro" id="IPR013324">
    <property type="entry name" value="RNA_pol_sigma_r3/r4-like"/>
</dbReference>
<dbReference type="RefSeq" id="WP_044040305.1">
    <property type="nucleotide sequence ID" value="NZ_HG917869.1"/>
</dbReference>
<evidence type="ECO:0000259" key="2">
    <source>
        <dbReference type="Pfam" id="PF08281"/>
    </source>
</evidence>
<reference evidence="3 4" key="1">
    <citation type="submission" date="2013-11" db="EMBL/GenBank/DDBJ databases">
        <title>Complete genome sequence of Clostridum sp. M2/40.</title>
        <authorList>
            <person name="Wibberg D."/>
            <person name="Puehler A."/>
            <person name="Schlueter A."/>
        </authorList>
    </citation>
    <scope>NUCLEOTIDE SEQUENCE [LARGE SCALE GENOMIC DNA]</scope>
    <source>
        <strain evidence="4">M2/40</strain>
    </source>
</reference>
<protein>
    <recommendedName>
        <fullName evidence="2">RNA polymerase sigma factor 70 region 4 type 2 domain-containing protein</fullName>
    </recommendedName>
</protein>
<dbReference type="PATRIC" id="fig|1216932.3.peg.3007"/>
<sequence length="413" mass="48165">MSTNSLIGKSYINDILSKHSTLVYRLALVITKSKVSANEVVENVFLEYVKHSKGFISDYHLELWFIETTIEFSNKFFRRNLIKFTNFTDKISFENSKQEILYNKVLSISKKDRIVFHLYYCEDMSIKEISKLFNCNKSYVKRQICISRNRIEKMLENEYDHEKLKKEYKKANARIVLPLEYIYKLSRNMMGYNEESKGEQFMKNYKKMAIVAILFLSIGILTISTNFVYGDYDKDANNGLKITEYDKSINLSKGDFNYKNLAYAKESSSEGADEDNGVEEWSETKYIDYLGVDPRPTYIPENFKEVTSNNQIEVISEDQTLECDNFNFYYVGEENSYISIDVSKGQLPVYSSSYKENSSSISIVDDEISYSEDLETKDEHFKEFMHNDIGYSVTAKGVSEEDFIKMISSIIQK</sequence>
<dbReference type="eggNOG" id="COG1595">
    <property type="taxonomic scope" value="Bacteria"/>
</dbReference>
<evidence type="ECO:0000313" key="3">
    <source>
        <dbReference type="EMBL" id="CDM70156.1"/>
    </source>
</evidence>
<dbReference type="KEGG" id="clt:CM240_3039"/>
<keyword evidence="4" id="KW-1185">Reference proteome</keyword>
<dbReference type="Pfam" id="PF08281">
    <property type="entry name" value="Sigma70_r4_2"/>
    <property type="match status" value="1"/>
</dbReference>
<keyword evidence="1" id="KW-0812">Transmembrane</keyword>
<dbReference type="AlphaFoldDB" id="W6RZR9"/>
<dbReference type="GO" id="GO:0016987">
    <property type="term" value="F:sigma factor activity"/>
    <property type="evidence" value="ECO:0007669"/>
    <property type="project" value="InterPro"/>
</dbReference>
<dbReference type="Proteomes" id="UP000019426">
    <property type="component" value="Chromosome M2/40_rep2"/>
</dbReference>
<name>W6RZR9_9CLOT</name>
<dbReference type="HOGENOM" id="CLU_665153_0_0_9"/>
<dbReference type="Gene3D" id="1.10.10.10">
    <property type="entry name" value="Winged helix-like DNA-binding domain superfamily/Winged helix DNA-binding domain"/>
    <property type="match status" value="1"/>
</dbReference>
<dbReference type="STRING" id="1216932.CM240_3039"/>
<feature type="domain" description="RNA polymerase sigma factor 70 region 4 type 2" evidence="2">
    <location>
        <begin position="101"/>
        <end position="145"/>
    </location>
</feature>
<organism evidence="3 4">
    <name type="scientific">Clostridium bornimense</name>
    <dbReference type="NCBI Taxonomy" id="1216932"/>
    <lineage>
        <taxon>Bacteria</taxon>
        <taxon>Bacillati</taxon>
        <taxon>Bacillota</taxon>
        <taxon>Clostridia</taxon>
        <taxon>Eubacteriales</taxon>
        <taxon>Clostridiaceae</taxon>
        <taxon>Clostridium</taxon>
    </lineage>
</organism>
<keyword evidence="1" id="KW-1133">Transmembrane helix</keyword>
<proteinExistence type="predicted"/>
<gene>
    <name evidence="3" type="ORF">CM240_3039</name>
</gene>
<dbReference type="GO" id="GO:0003677">
    <property type="term" value="F:DNA binding"/>
    <property type="evidence" value="ECO:0007669"/>
    <property type="project" value="InterPro"/>
</dbReference>
<dbReference type="OrthoDB" id="9795666at2"/>
<dbReference type="InterPro" id="IPR036388">
    <property type="entry name" value="WH-like_DNA-bd_sf"/>
</dbReference>
<dbReference type="InterPro" id="IPR013249">
    <property type="entry name" value="RNA_pol_sigma70_r4_t2"/>
</dbReference>
<dbReference type="EMBL" id="HG917869">
    <property type="protein sequence ID" value="CDM70156.1"/>
    <property type="molecule type" value="Genomic_DNA"/>
</dbReference>
<accession>W6RZR9</accession>